<dbReference type="InterPro" id="IPR000182">
    <property type="entry name" value="GNAT_dom"/>
</dbReference>
<keyword evidence="3" id="KW-1185">Reference proteome</keyword>
<dbReference type="PANTHER" id="PTHR43792">
    <property type="entry name" value="GNAT FAMILY, PUTATIVE (AFU_ORTHOLOGUE AFUA_3G00765)-RELATED-RELATED"/>
    <property type="match status" value="1"/>
</dbReference>
<sequence length="183" mass="21112">MTQATLRTHRLTLVPLAESHLDHELELDSDPQVMRYLFNGRPRPREDIVTSHQRRLQVARSSSGLGFWAGFTEGAFVGWWLLEPSPREGDVEIGYRLLPRFWRRGLASEGSAELLRHAFEDLRVQRVFGETMAVNAGSRATMTKIGLRHVRTFHQTWDEPIAGHEHGEVEYAITREEWTLTRP</sequence>
<dbReference type="PROSITE" id="PS51186">
    <property type="entry name" value="GNAT"/>
    <property type="match status" value="1"/>
</dbReference>
<dbReference type="SUPFAM" id="SSF55729">
    <property type="entry name" value="Acyl-CoA N-acyltransferases (Nat)"/>
    <property type="match status" value="1"/>
</dbReference>
<gene>
    <name evidence="2" type="ORF">J2S57_004556</name>
</gene>
<dbReference type="RefSeq" id="WP_307246366.1">
    <property type="nucleotide sequence ID" value="NZ_JAUSQZ010000001.1"/>
</dbReference>
<dbReference type="Pfam" id="PF13302">
    <property type="entry name" value="Acetyltransf_3"/>
    <property type="match status" value="1"/>
</dbReference>
<feature type="domain" description="N-acetyltransferase" evidence="1">
    <location>
        <begin position="11"/>
        <end position="176"/>
    </location>
</feature>
<proteinExistence type="predicted"/>
<reference evidence="2 3" key="1">
    <citation type="submission" date="2023-07" db="EMBL/GenBank/DDBJ databases">
        <title>Sequencing the genomes of 1000 actinobacteria strains.</title>
        <authorList>
            <person name="Klenk H.-P."/>
        </authorList>
    </citation>
    <scope>NUCLEOTIDE SEQUENCE [LARGE SCALE GENOMIC DNA]</scope>
    <source>
        <strain evidence="2 3">DSM 44388</strain>
    </source>
</reference>
<dbReference type="Proteomes" id="UP001235712">
    <property type="component" value="Unassembled WGS sequence"/>
</dbReference>
<organism evidence="2 3">
    <name type="scientific">Kineosporia succinea</name>
    <dbReference type="NCBI Taxonomy" id="84632"/>
    <lineage>
        <taxon>Bacteria</taxon>
        <taxon>Bacillati</taxon>
        <taxon>Actinomycetota</taxon>
        <taxon>Actinomycetes</taxon>
        <taxon>Kineosporiales</taxon>
        <taxon>Kineosporiaceae</taxon>
        <taxon>Kineosporia</taxon>
    </lineage>
</organism>
<evidence type="ECO:0000313" key="2">
    <source>
        <dbReference type="EMBL" id="MDP9828807.1"/>
    </source>
</evidence>
<accession>A0ABT9P7X6</accession>
<protein>
    <submittedName>
        <fullName evidence="2">RimJ/RimL family protein N-acetyltransferase</fullName>
    </submittedName>
</protein>
<evidence type="ECO:0000259" key="1">
    <source>
        <dbReference type="PROSITE" id="PS51186"/>
    </source>
</evidence>
<dbReference type="Gene3D" id="3.40.630.30">
    <property type="match status" value="1"/>
</dbReference>
<dbReference type="InterPro" id="IPR051531">
    <property type="entry name" value="N-acetyltransferase"/>
</dbReference>
<comment type="caution">
    <text evidence="2">The sequence shown here is derived from an EMBL/GenBank/DDBJ whole genome shotgun (WGS) entry which is preliminary data.</text>
</comment>
<evidence type="ECO:0000313" key="3">
    <source>
        <dbReference type="Proteomes" id="UP001235712"/>
    </source>
</evidence>
<dbReference type="PANTHER" id="PTHR43792:SF16">
    <property type="entry name" value="N-ACETYLTRANSFERASE DOMAIN-CONTAINING PROTEIN"/>
    <property type="match status" value="1"/>
</dbReference>
<dbReference type="InterPro" id="IPR016181">
    <property type="entry name" value="Acyl_CoA_acyltransferase"/>
</dbReference>
<dbReference type="EMBL" id="JAUSQZ010000001">
    <property type="protein sequence ID" value="MDP9828807.1"/>
    <property type="molecule type" value="Genomic_DNA"/>
</dbReference>
<name>A0ABT9P7X6_9ACTN</name>